<dbReference type="RefSeq" id="WP_098453876.1">
    <property type="nucleotide sequence ID" value="NZ_PDJG01000001.1"/>
</dbReference>
<comment type="similarity">
    <text evidence="1">Belongs to the ABC transporter superfamily.</text>
</comment>
<keyword evidence="3" id="KW-0547">Nucleotide-binding</keyword>
<comment type="caution">
    <text evidence="6">The sequence shown here is derived from an EMBL/GenBank/DDBJ whole genome shotgun (WGS) entry which is preliminary data.</text>
</comment>
<sequence length="398" mass="43430">MTTVVQVENLSKHFVIRKEKSLKERVVNFGRSRAHREDFWALQDISLEIASGTTVGLIGPNGSGKSTLLKMIGGILQPDTGSVKIRGRLAALLELGAGFHPDLTGRENVYLNASILGLSRTQTDKHFDAIVNFSGIEQFIDTQVKFYSSGMYVRLAFAVAVHVDPDILLVDEVLAVGDEPFQRKCLERIREFQSEGRTIVLVTHGLDQVAEFCDRAIVLEKGRIVTDDLPRVALRSLRADFEEARQEERDRAHEAESSETRVGRARFTGIALQSDSGQSGRPVLARSEGLYVTMQIETDAHLSDVIVEIGIATPLGTSIYSTSSMLLGATGITVDGVSRFQVHLDSLQLGEGEYSVQVGLTTASGQEIHRVPEAGQFSIDGDGRSLGVVHVDAQFAVL</sequence>
<evidence type="ECO:0000256" key="3">
    <source>
        <dbReference type="ARBA" id="ARBA00022741"/>
    </source>
</evidence>
<keyword evidence="4 6" id="KW-0067">ATP-binding</keyword>
<dbReference type="CDD" id="cd03220">
    <property type="entry name" value="ABC_KpsT_Wzt"/>
    <property type="match status" value="1"/>
</dbReference>
<dbReference type="InterPro" id="IPR015860">
    <property type="entry name" value="ABC_transpr_TagH-like"/>
</dbReference>
<dbReference type="InterPro" id="IPR050683">
    <property type="entry name" value="Bact_Polysacc_Export_ATP-bd"/>
</dbReference>
<evidence type="ECO:0000256" key="2">
    <source>
        <dbReference type="ARBA" id="ARBA00022448"/>
    </source>
</evidence>
<accession>A0A2A9E0P7</accession>
<dbReference type="OrthoDB" id="9778870at2"/>
<dbReference type="SUPFAM" id="SSF52540">
    <property type="entry name" value="P-loop containing nucleoside triphosphate hydrolases"/>
    <property type="match status" value="1"/>
</dbReference>
<evidence type="ECO:0000256" key="1">
    <source>
        <dbReference type="ARBA" id="ARBA00005417"/>
    </source>
</evidence>
<name>A0A2A9E0P7_9MICO</name>
<gene>
    <name evidence="6" type="ORF">ATL42_0358</name>
</gene>
<dbReference type="EMBL" id="PDJG01000001">
    <property type="protein sequence ID" value="PFG32518.1"/>
    <property type="molecule type" value="Genomic_DNA"/>
</dbReference>
<dbReference type="Pfam" id="PF14524">
    <property type="entry name" value="Wzt_C"/>
    <property type="match status" value="1"/>
</dbReference>
<keyword evidence="2" id="KW-0813">Transport</keyword>
<dbReference type="InterPro" id="IPR029439">
    <property type="entry name" value="Wzt_C"/>
</dbReference>
<dbReference type="InterPro" id="IPR003439">
    <property type="entry name" value="ABC_transporter-like_ATP-bd"/>
</dbReference>
<feature type="domain" description="ABC transporter" evidence="5">
    <location>
        <begin position="24"/>
        <end position="246"/>
    </location>
</feature>
<dbReference type="InterPro" id="IPR003593">
    <property type="entry name" value="AAA+_ATPase"/>
</dbReference>
<dbReference type="PANTHER" id="PTHR46743">
    <property type="entry name" value="TEICHOIC ACIDS EXPORT ATP-BINDING PROTEIN TAGH"/>
    <property type="match status" value="1"/>
</dbReference>
<dbReference type="PROSITE" id="PS50893">
    <property type="entry name" value="ABC_TRANSPORTER_2"/>
    <property type="match status" value="1"/>
</dbReference>
<protein>
    <submittedName>
        <fullName evidence="6">ABC-2 type transport system ATP-binding protein</fullName>
    </submittedName>
</protein>
<dbReference type="AlphaFoldDB" id="A0A2A9E0P7"/>
<dbReference type="GO" id="GO:0005524">
    <property type="term" value="F:ATP binding"/>
    <property type="evidence" value="ECO:0007669"/>
    <property type="project" value="UniProtKB-KW"/>
</dbReference>
<evidence type="ECO:0000313" key="7">
    <source>
        <dbReference type="Proteomes" id="UP000225548"/>
    </source>
</evidence>
<dbReference type="Pfam" id="PF00005">
    <property type="entry name" value="ABC_tran"/>
    <property type="match status" value="1"/>
</dbReference>
<reference evidence="6 7" key="1">
    <citation type="submission" date="2017-10" db="EMBL/GenBank/DDBJ databases">
        <title>Sequencing the genomes of 1000 actinobacteria strains.</title>
        <authorList>
            <person name="Klenk H.-P."/>
        </authorList>
    </citation>
    <scope>NUCLEOTIDE SEQUENCE [LARGE SCALE GENOMIC DNA]</scope>
    <source>
        <strain evidence="6 7">DSM 18966</strain>
    </source>
</reference>
<evidence type="ECO:0000313" key="6">
    <source>
        <dbReference type="EMBL" id="PFG32518.1"/>
    </source>
</evidence>
<dbReference type="GO" id="GO:0016887">
    <property type="term" value="F:ATP hydrolysis activity"/>
    <property type="evidence" value="ECO:0007669"/>
    <property type="project" value="InterPro"/>
</dbReference>
<dbReference type="Gene3D" id="2.70.50.60">
    <property type="entry name" value="abc- transporter (atp binding component) like domain"/>
    <property type="match status" value="1"/>
</dbReference>
<dbReference type="GO" id="GO:0016020">
    <property type="term" value="C:membrane"/>
    <property type="evidence" value="ECO:0007669"/>
    <property type="project" value="InterPro"/>
</dbReference>
<keyword evidence="7" id="KW-1185">Reference proteome</keyword>
<dbReference type="Gene3D" id="3.40.50.300">
    <property type="entry name" value="P-loop containing nucleotide triphosphate hydrolases"/>
    <property type="match status" value="1"/>
</dbReference>
<dbReference type="PANTHER" id="PTHR46743:SF2">
    <property type="entry name" value="TEICHOIC ACIDS EXPORT ATP-BINDING PROTEIN TAGH"/>
    <property type="match status" value="1"/>
</dbReference>
<evidence type="ECO:0000256" key="4">
    <source>
        <dbReference type="ARBA" id="ARBA00022840"/>
    </source>
</evidence>
<dbReference type="GO" id="GO:0140359">
    <property type="term" value="F:ABC-type transporter activity"/>
    <property type="evidence" value="ECO:0007669"/>
    <property type="project" value="InterPro"/>
</dbReference>
<dbReference type="Proteomes" id="UP000225548">
    <property type="component" value="Unassembled WGS sequence"/>
</dbReference>
<dbReference type="SMART" id="SM00382">
    <property type="entry name" value="AAA"/>
    <property type="match status" value="1"/>
</dbReference>
<proteinExistence type="inferred from homology"/>
<evidence type="ECO:0000259" key="5">
    <source>
        <dbReference type="PROSITE" id="PS50893"/>
    </source>
</evidence>
<dbReference type="InterPro" id="IPR027417">
    <property type="entry name" value="P-loop_NTPase"/>
</dbReference>
<organism evidence="6 7">
    <name type="scientific">Sanguibacter antarcticus</name>
    <dbReference type="NCBI Taxonomy" id="372484"/>
    <lineage>
        <taxon>Bacteria</taxon>
        <taxon>Bacillati</taxon>
        <taxon>Actinomycetota</taxon>
        <taxon>Actinomycetes</taxon>
        <taxon>Micrococcales</taxon>
        <taxon>Sanguibacteraceae</taxon>
        <taxon>Sanguibacter</taxon>
    </lineage>
</organism>
<dbReference type="CDD" id="cd10147">
    <property type="entry name" value="Wzt_C-like"/>
    <property type="match status" value="1"/>
</dbReference>